<dbReference type="Pfam" id="PF05787">
    <property type="entry name" value="PhoX"/>
    <property type="match status" value="1"/>
</dbReference>
<dbReference type="InterPro" id="IPR038336">
    <property type="entry name" value="NET_sf"/>
</dbReference>
<dbReference type="SMART" id="SM00297">
    <property type="entry name" value="BROMO"/>
    <property type="match status" value="1"/>
</dbReference>
<evidence type="ECO:0000259" key="4">
    <source>
        <dbReference type="PROSITE" id="PS50014"/>
    </source>
</evidence>
<dbReference type="PANTHER" id="PTHR35399">
    <property type="entry name" value="SLR8030 PROTEIN"/>
    <property type="match status" value="1"/>
</dbReference>
<dbReference type="PROSITE" id="PS50014">
    <property type="entry name" value="BROMODOMAIN_2"/>
    <property type="match status" value="1"/>
</dbReference>
<evidence type="ECO:0000313" key="6">
    <source>
        <dbReference type="EMBL" id="PRW33900.1"/>
    </source>
</evidence>
<dbReference type="Proteomes" id="UP000239899">
    <property type="component" value="Unassembled WGS sequence"/>
</dbReference>
<dbReference type="OrthoDB" id="21449at2759"/>
<evidence type="ECO:0000313" key="7">
    <source>
        <dbReference type="Proteomes" id="UP000239899"/>
    </source>
</evidence>
<dbReference type="PRINTS" id="PR00503">
    <property type="entry name" value="BROMODOMAIN"/>
</dbReference>
<dbReference type="InterPro" id="IPR027353">
    <property type="entry name" value="NET_dom"/>
</dbReference>
<feature type="region of interest" description="Disordered" evidence="3">
    <location>
        <begin position="1241"/>
        <end position="1264"/>
    </location>
</feature>
<evidence type="ECO:0000256" key="1">
    <source>
        <dbReference type="ARBA" id="ARBA00023117"/>
    </source>
</evidence>
<feature type="compositionally biased region" description="Low complexity" evidence="3">
    <location>
        <begin position="35"/>
        <end position="67"/>
    </location>
</feature>
<feature type="compositionally biased region" description="Low complexity" evidence="3">
    <location>
        <begin position="1389"/>
        <end position="1402"/>
    </location>
</feature>
<feature type="compositionally biased region" description="Low complexity" evidence="3">
    <location>
        <begin position="445"/>
        <end position="454"/>
    </location>
</feature>
<dbReference type="Gene3D" id="1.20.920.10">
    <property type="entry name" value="Bromodomain-like"/>
    <property type="match status" value="1"/>
</dbReference>
<feature type="region of interest" description="Disordered" evidence="3">
    <location>
        <begin position="1363"/>
        <end position="1412"/>
    </location>
</feature>
<feature type="domain" description="Bromo" evidence="4">
    <location>
        <begin position="162"/>
        <end position="232"/>
    </location>
</feature>
<protein>
    <submittedName>
        <fullName evidence="6">Alkaline phosphatase</fullName>
    </submittedName>
</protein>
<name>A0A2P6THZ3_CHLSO</name>
<keyword evidence="7" id="KW-1185">Reference proteome</keyword>
<feature type="compositionally biased region" description="Basic and acidic residues" evidence="3">
    <location>
        <begin position="80"/>
        <end position="91"/>
    </location>
</feature>
<dbReference type="SUPFAM" id="SSF47370">
    <property type="entry name" value="Bromodomain"/>
    <property type="match status" value="1"/>
</dbReference>
<organism evidence="6 7">
    <name type="scientific">Chlorella sorokiniana</name>
    <name type="common">Freshwater green alga</name>
    <dbReference type="NCBI Taxonomy" id="3076"/>
    <lineage>
        <taxon>Eukaryota</taxon>
        <taxon>Viridiplantae</taxon>
        <taxon>Chlorophyta</taxon>
        <taxon>core chlorophytes</taxon>
        <taxon>Trebouxiophyceae</taxon>
        <taxon>Chlorellales</taxon>
        <taxon>Chlorellaceae</taxon>
        <taxon>Chlorella clade</taxon>
        <taxon>Chlorella</taxon>
    </lineage>
</organism>
<dbReference type="PROSITE" id="PS51525">
    <property type="entry name" value="NET"/>
    <property type="match status" value="1"/>
</dbReference>
<accession>A0A2P6THZ3</accession>
<gene>
    <name evidence="6" type="ORF">C2E21_7454</name>
</gene>
<feature type="domain" description="NET" evidence="5">
    <location>
        <begin position="306"/>
        <end position="386"/>
    </location>
</feature>
<dbReference type="Pfam" id="PF00439">
    <property type="entry name" value="Bromodomain"/>
    <property type="match status" value="1"/>
</dbReference>
<dbReference type="Gene3D" id="1.20.1270.220">
    <property type="match status" value="1"/>
</dbReference>
<evidence type="ECO:0000256" key="2">
    <source>
        <dbReference type="PROSITE-ProRule" id="PRU00035"/>
    </source>
</evidence>
<evidence type="ECO:0000259" key="5">
    <source>
        <dbReference type="PROSITE" id="PS51525"/>
    </source>
</evidence>
<evidence type="ECO:0000256" key="3">
    <source>
        <dbReference type="SAM" id="MobiDB-lite"/>
    </source>
</evidence>
<dbReference type="PANTHER" id="PTHR35399:SF2">
    <property type="entry name" value="DUF839 DOMAIN-CONTAINING PROTEIN"/>
    <property type="match status" value="1"/>
</dbReference>
<feature type="region of interest" description="Disordered" evidence="3">
    <location>
        <begin position="1"/>
        <end position="91"/>
    </location>
</feature>
<sequence length="1412" mass="151008">MTSPAGPGASLQPAAWSGDKAKTTGSPQQDGAAGGKSAAAAAAAATAQPEGSPSRQQQQQSASEGGALPAGEATRRQKRREAWEKEQEAQRRWDLQRRLADISTDVEFLAREVERVRAELEVPLPPLSELPEAERVVLETARKKRLNELLQNHCKKALGHITSHKWSWPFNAPVDLKQYPDYAEAIKTPMDFGTIKRRIDQGGYRHPDEFLADVRLVFDNARLYNKPGSDVHVMANTLQERFEERYSATVSARVAEEGALTRHQQEEARRRHAEVGARGSTEALEQYCSVLVRYIDEVQACVLDARSAAAALCKPVPRAEKEALARALGTLPQEAFELAVGLVMAHHPGLQPYDDFGFDLDALDALTLRQMQSFVRACEAAEEEARQRGGGEGGRPAMAWPQLMLGSGLRPYLTLSARRQRRQAAAAAGQVQVKQEQPEEPQPAAPWQRQQGAQPAGGGKKQPSAAAAGKKRASPEVPASTLTPEEVAAAVAAASMMSPLPLPPLPLPPVAGAAVGPQPLTAMASPVAAPAVQQPAAKKQKAAAAGAAGAAAAAAAAKPAAAPFVPTSAQMAAVAAAGPQQHQLLAQMHTLLNQVQMTQAIAKQQVAATAAKAAAKPSIILGGLTDSEGQPILGSDGKPVASTAPDFTSLHPAPDGSMWAVAQFESPQPAAATGKLTPKSLAPISFSKYGGVWNLCAGSVSPWNTHLGGEEYEPDARAFEEATSIEGDEDTSLKNLDEDGAGNTVEFLRFYGDGYNASTPMDTVRDLFNPYRYGFMIEVVPPRAAGGAPEARKIYALGRNSKELASVMPDNKTVFITDDGTNVAFFKFVADKAGDLSKGTLYGAKATQTSSEDGGAFDLTWIELGKLSQDEVEALVDKTKFSDIFETAEPNNGTCPEGFKSVNAGVRLHECLKLKAGMEKAAAALETRRYLGLLGGTTEFSKWEGLTFSPSRKEIYTSMSEVRYGMEDSKKKGKADPQYDVGGPNDVRLDWNRELGWWNGRMEDARVAVWVACGCVYKIAVDDNYSATRMEALVCGMPNPDTNDTKNTCVTDMIANPDNLSIMDDHNLLYIGEDASDQHENDYLWVYDLNTGNLTRILTTVYGAEVTSTYYYPSINGHAYLVANVQHPYLESDEDKVSNPYSEGGAGYIGYFTMPVADIQGKQLRFQEVPVPETEQAQSSNIAAMCGLEVGGVYTLVNVIPKNPPKQLQDQYRVVDLHFDNVSELDRTGTDMGRVEARWDEQDTEAAAAAAPEPQPQTPDQILSSHAEGDTDICLCLDATCALPDDKGGWLLEDAAGTELRLSSAQLSAQLGRSLQKTLMSVTRVVSVKAGPVKLVSQEDRIFSGVSKVAQGRKVQTQVAVLSGTGEQAPEAASGRQSGKGQAKRKAGEASSGAGGAARAAGSGKGTKRAKK</sequence>
<dbReference type="Pfam" id="PF17035">
    <property type="entry name" value="BET"/>
    <property type="match status" value="1"/>
</dbReference>
<feature type="compositionally biased region" description="Low complexity" evidence="3">
    <location>
        <begin position="423"/>
        <end position="435"/>
    </location>
</feature>
<proteinExistence type="predicted"/>
<dbReference type="InterPro" id="IPR001487">
    <property type="entry name" value="Bromodomain"/>
</dbReference>
<dbReference type="InterPro" id="IPR008557">
    <property type="entry name" value="PhoX"/>
</dbReference>
<keyword evidence="1 2" id="KW-0103">Bromodomain</keyword>
<dbReference type="InterPro" id="IPR036427">
    <property type="entry name" value="Bromodomain-like_sf"/>
</dbReference>
<dbReference type="STRING" id="3076.A0A2P6THZ3"/>
<dbReference type="EMBL" id="LHPG02000015">
    <property type="protein sequence ID" value="PRW33900.1"/>
    <property type="molecule type" value="Genomic_DNA"/>
</dbReference>
<comment type="caution">
    <text evidence="6">The sequence shown here is derived from an EMBL/GenBank/DDBJ whole genome shotgun (WGS) entry which is preliminary data.</text>
</comment>
<reference evidence="6 7" key="1">
    <citation type="journal article" date="2018" name="Plant J.">
        <title>Genome sequences of Chlorella sorokiniana UTEX 1602 and Micractinium conductrix SAG 241.80: implications to maltose excretion by a green alga.</title>
        <authorList>
            <person name="Arriola M.B."/>
            <person name="Velmurugan N."/>
            <person name="Zhang Y."/>
            <person name="Plunkett M.H."/>
            <person name="Hondzo H."/>
            <person name="Barney B.M."/>
        </authorList>
    </citation>
    <scope>NUCLEOTIDE SEQUENCE [LARGE SCALE GENOMIC DNA]</scope>
    <source>
        <strain evidence="7">UTEX 1602</strain>
    </source>
</reference>
<feature type="region of interest" description="Disordered" evidence="3">
    <location>
        <begin position="420"/>
        <end position="481"/>
    </location>
</feature>